<dbReference type="EMBL" id="JAJSOF020000038">
    <property type="protein sequence ID" value="KAJ4427637.1"/>
    <property type="molecule type" value="Genomic_DNA"/>
</dbReference>
<comment type="caution">
    <text evidence="1">The sequence shown here is derived from an EMBL/GenBank/DDBJ whole genome shotgun (WGS) entry which is preliminary data.</text>
</comment>
<sequence length="224" mass="25492">MAGLFEGGNEPPGSLKAILQMRMKNDSIITNGVEIRKGKYLANCFMDLFSTRGHILTGLTDNSNMRYKSEEKDDYLKDSFYEELEQTFDQLPRYHMKILLGDFNAKVGREDIFKSTIGKESIRNDNEVSICFFERIPNLSAEQSDGITVYRISPMPSLILHRCRTERDGSKEISQNYASVAQKTTYTVAMTAIEPSSCFVPISLQRDVFVVHRSGEIRNTLFVC</sequence>
<evidence type="ECO:0000313" key="2">
    <source>
        <dbReference type="Proteomes" id="UP001148838"/>
    </source>
</evidence>
<organism evidence="1 2">
    <name type="scientific">Periplaneta americana</name>
    <name type="common">American cockroach</name>
    <name type="synonym">Blatta americana</name>
    <dbReference type="NCBI Taxonomy" id="6978"/>
    <lineage>
        <taxon>Eukaryota</taxon>
        <taxon>Metazoa</taxon>
        <taxon>Ecdysozoa</taxon>
        <taxon>Arthropoda</taxon>
        <taxon>Hexapoda</taxon>
        <taxon>Insecta</taxon>
        <taxon>Pterygota</taxon>
        <taxon>Neoptera</taxon>
        <taxon>Polyneoptera</taxon>
        <taxon>Dictyoptera</taxon>
        <taxon>Blattodea</taxon>
        <taxon>Blattoidea</taxon>
        <taxon>Blattidae</taxon>
        <taxon>Blattinae</taxon>
        <taxon>Periplaneta</taxon>
    </lineage>
</organism>
<dbReference type="Proteomes" id="UP001148838">
    <property type="component" value="Unassembled WGS sequence"/>
</dbReference>
<reference evidence="1 2" key="1">
    <citation type="journal article" date="2022" name="Allergy">
        <title>Genome assembly and annotation of Periplaneta americana reveal a comprehensive cockroach allergen profile.</title>
        <authorList>
            <person name="Wang L."/>
            <person name="Xiong Q."/>
            <person name="Saelim N."/>
            <person name="Wang L."/>
            <person name="Nong W."/>
            <person name="Wan A.T."/>
            <person name="Shi M."/>
            <person name="Liu X."/>
            <person name="Cao Q."/>
            <person name="Hui J.H.L."/>
            <person name="Sookrung N."/>
            <person name="Leung T.F."/>
            <person name="Tungtrongchitr A."/>
            <person name="Tsui S.K.W."/>
        </authorList>
    </citation>
    <scope>NUCLEOTIDE SEQUENCE [LARGE SCALE GENOMIC DNA]</scope>
    <source>
        <strain evidence="1">PWHHKU_190912</strain>
    </source>
</reference>
<evidence type="ECO:0000313" key="1">
    <source>
        <dbReference type="EMBL" id="KAJ4427637.1"/>
    </source>
</evidence>
<name>A0ABQ8S160_PERAM</name>
<proteinExistence type="predicted"/>
<gene>
    <name evidence="1" type="ORF">ANN_25285</name>
</gene>
<keyword evidence="2" id="KW-1185">Reference proteome</keyword>
<protein>
    <submittedName>
        <fullName evidence="1">Uncharacterized protein</fullName>
    </submittedName>
</protein>
<accession>A0ABQ8S160</accession>